<reference evidence="3" key="1">
    <citation type="submission" date="2022-11" db="EMBL/GenBank/DDBJ databases">
        <title>Centuries of genome instability and evolution in soft-shell clam transmissible cancer (bioRxiv).</title>
        <authorList>
            <person name="Hart S.F.M."/>
            <person name="Yonemitsu M.A."/>
            <person name="Giersch R.M."/>
            <person name="Beal B.F."/>
            <person name="Arriagada G."/>
            <person name="Davis B.W."/>
            <person name="Ostrander E.A."/>
            <person name="Goff S.P."/>
            <person name="Metzger M.J."/>
        </authorList>
    </citation>
    <scope>NUCLEOTIDE SEQUENCE</scope>
    <source>
        <strain evidence="3">MELC-2E11</strain>
        <tissue evidence="3">Siphon/mantle</tissue>
    </source>
</reference>
<name>A0ABY7FZR0_MYAAR</name>
<evidence type="ECO:0000259" key="2">
    <source>
        <dbReference type="Pfam" id="PF00229"/>
    </source>
</evidence>
<accession>A0ABY7FZR0</accession>
<sequence>MSSDEQPNGCPTTRGLALLDICGPSYVQPRLRWYVALGHSDLVWVLLRSVGMKPTSSWGCCVACVLGWGWGGDVVLKPIILRGRCVGRRLKQTWSRSLYTLILDALKHDVQLMTDYKNALWDMKPSAKLVDTRAEQEHILGNNSMATVTCWRHDNDLYYTTQFQRYGIRFQNGRLIVPVSGTYYIYSFLGLAERRLTDDGVPIEPNNMH</sequence>
<dbReference type="SUPFAM" id="SSF49842">
    <property type="entry name" value="TNF-like"/>
    <property type="match status" value="1"/>
</dbReference>
<evidence type="ECO:0000313" key="3">
    <source>
        <dbReference type="EMBL" id="WAR27700.1"/>
    </source>
</evidence>
<organism evidence="3 4">
    <name type="scientific">Mya arenaria</name>
    <name type="common">Soft-shell clam</name>
    <dbReference type="NCBI Taxonomy" id="6604"/>
    <lineage>
        <taxon>Eukaryota</taxon>
        <taxon>Metazoa</taxon>
        <taxon>Spiralia</taxon>
        <taxon>Lophotrochozoa</taxon>
        <taxon>Mollusca</taxon>
        <taxon>Bivalvia</taxon>
        <taxon>Autobranchia</taxon>
        <taxon>Heteroconchia</taxon>
        <taxon>Euheterodonta</taxon>
        <taxon>Imparidentia</taxon>
        <taxon>Neoheterodontei</taxon>
        <taxon>Myida</taxon>
        <taxon>Myoidea</taxon>
        <taxon>Myidae</taxon>
        <taxon>Mya</taxon>
    </lineage>
</organism>
<protein>
    <recommendedName>
        <fullName evidence="2">THD domain-containing protein</fullName>
    </recommendedName>
</protein>
<dbReference type="Proteomes" id="UP001164746">
    <property type="component" value="Chromosome 15"/>
</dbReference>
<dbReference type="InterPro" id="IPR006052">
    <property type="entry name" value="TNF_dom"/>
</dbReference>
<feature type="domain" description="THD" evidence="2">
    <location>
        <begin position="151"/>
        <end position="194"/>
    </location>
</feature>
<dbReference type="InterPro" id="IPR008983">
    <property type="entry name" value="Tumour_necrosis_fac-like_dom"/>
</dbReference>
<comment type="similarity">
    <text evidence="1">Belongs to the tumor necrosis factor family.</text>
</comment>
<dbReference type="Pfam" id="PF00229">
    <property type="entry name" value="TNF"/>
    <property type="match status" value="1"/>
</dbReference>
<dbReference type="EMBL" id="CP111026">
    <property type="protein sequence ID" value="WAR27700.1"/>
    <property type="molecule type" value="Genomic_DNA"/>
</dbReference>
<keyword evidence="4" id="KW-1185">Reference proteome</keyword>
<evidence type="ECO:0000313" key="4">
    <source>
        <dbReference type="Proteomes" id="UP001164746"/>
    </source>
</evidence>
<dbReference type="Gene3D" id="2.60.120.40">
    <property type="match status" value="1"/>
</dbReference>
<gene>
    <name evidence="3" type="ORF">MAR_013404</name>
</gene>
<evidence type="ECO:0000256" key="1">
    <source>
        <dbReference type="ARBA" id="ARBA00008670"/>
    </source>
</evidence>
<proteinExistence type="inferred from homology"/>